<feature type="repeat" description="WD" evidence="2">
    <location>
        <begin position="1078"/>
        <end position="1119"/>
    </location>
</feature>
<keyword evidence="2" id="KW-0853">WD repeat</keyword>
<accession>A0AAE8MLR0</accession>
<comment type="caution">
    <text evidence="4">The sequence shown here is derived from an EMBL/GenBank/DDBJ whole genome shotgun (WGS) entry which is preliminary data.</text>
</comment>
<dbReference type="EMBL" id="ONZP01000574">
    <property type="protein sequence ID" value="SPJ87813.1"/>
    <property type="molecule type" value="Genomic_DNA"/>
</dbReference>
<organism evidence="4 5">
    <name type="scientific">Fusarium torulosum</name>
    <dbReference type="NCBI Taxonomy" id="33205"/>
    <lineage>
        <taxon>Eukaryota</taxon>
        <taxon>Fungi</taxon>
        <taxon>Dikarya</taxon>
        <taxon>Ascomycota</taxon>
        <taxon>Pezizomycotina</taxon>
        <taxon>Sordariomycetes</taxon>
        <taxon>Hypocreomycetidae</taxon>
        <taxon>Hypocreales</taxon>
        <taxon>Nectriaceae</taxon>
        <taxon>Fusarium</taxon>
    </lineage>
</organism>
<dbReference type="InterPro" id="IPR027417">
    <property type="entry name" value="P-loop_NTPase"/>
</dbReference>
<evidence type="ECO:0000256" key="2">
    <source>
        <dbReference type="PROSITE-ProRule" id="PRU00221"/>
    </source>
</evidence>
<name>A0AAE8MLR0_9HYPO</name>
<dbReference type="GO" id="GO:0009116">
    <property type="term" value="P:nucleoside metabolic process"/>
    <property type="evidence" value="ECO:0007669"/>
    <property type="project" value="InterPro"/>
</dbReference>
<evidence type="ECO:0000313" key="4">
    <source>
        <dbReference type="EMBL" id="SPJ87813.1"/>
    </source>
</evidence>
<dbReference type="SUPFAM" id="SSF50978">
    <property type="entry name" value="WD40 repeat-like"/>
    <property type="match status" value="2"/>
</dbReference>
<dbReference type="Gene3D" id="3.40.50.300">
    <property type="entry name" value="P-loop containing nucleotide triphosphate hydrolases"/>
    <property type="match status" value="1"/>
</dbReference>
<feature type="domain" description="Nephrocystin 3-like N-terminal" evidence="3">
    <location>
        <begin position="387"/>
        <end position="545"/>
    </location>
</feature>
<dbReference type="Gene3D" id="2.130.10.10">
    <property type="entry name" value="YVTN repeat-like/Quinoprotein amine dehydrogenase"/>
    <property type="match status" value="3"/>
</dbReference>
<dbReference type="PANTHER" id="PTHR46082">
    <property type="entry name" value="ATP/GTP-BINDING PROTEIN-RELATED"/>
    <property type="match status" value="1"/>
</dbReference>
<dbReference type="SUPFAM" id="SSF53167">
    <property type="entry name" value="Purine and uridine phosphorylases"/>
    <property type="match status" value="1"/>
</dbReference>
<dbReference type="SMART" id="SM00320">
    <property type="entry name" value="WD40"/>
    <property type="match status" value="7"/>
</dbReference>
<keyword evidence="1" id="KW-0677">Repeat</keyword>
<dbReference type="Gene3D" id="3.40.50.1580">
    <property type="entry name" value="Nucleoside phosphorylase domain"/>
    <property type="match status" value="1"/>
</dbReference>
<dbReference type="InterPro" id="IPR056884">
    <property type="entry name" value="NPHP3-like_N"/>
</dbReference>
<dbReference type="Proteomes" id="UP001187734">
    <property type="component" value="Unassembled WGS sequence"/>
</dbReference>
<dbReference type="Pfam" id="PF00400">
    <property type="entry name" value="WD40"/>
    <property type="match status" value="1"/>
</dbReference>
<dbReference type="InterPro" id="IPR053137">
    <property type="entry name" value="NLR-like"/>
</dbReference>
<dbReference type="PROSITE" id="PS50082">
    <property type="entry name" value="WD_REPEATS_2"/>
    <property type="match status" value="1"/>
</dbReference>
<protein>
    <recommendedName>
        <fullName evidence="3">Nephrocystin 3-like N-terminal domain-containing protein</fullName>
    </recommendedName>
</protein>
<dbReference type="SUPFAM" id="SSF52540">
    <property type="entry name" value="P-loop containing nucleoside triphosphate hydrolases"/>
    <property type="match status" value="1"/>
</dbReference>
<dbReference type="InterPro" id="IPR035994">
    <property type="entry name" value="Nucleoside_phosphorylase_sf"/>
</dbReference>
<evidence type="ECO:0000313" key="5">
    <source>
        <dbReference type="Proteomes" id="UP001187734"/>
    </source>
</evidence>
<sequence>MSHKRKLSHPESYNIGWIAALPIERAAAIALLDERYDEPEGFDQHSNDSNAYDWGKVGQHDVVIASLPAGLYGTTTAAITASHLLSSLPHIKIGLLVGIAGGIPRPGRDIRLGDVVVSQPDGKSGGVIQYDLGKAKADSTWERKGSLNMPPAVLLSALARLKAEHELEDSQTAQLLEAMTTKFPRMKTPYSFQGVDNDRLFPSTFKHSGGDTCDLCGLSEQVVREKRESTDPVIHYGLIASGNTLVKDADTRENIFKLAEEECLCVEMEAAGLANTFPCLVIRGICDYADSHKNDRWQRYASATAAAFAVELLKYVPVRQLQAAPRALELMETVNQNITDLNETVKAARVASVVCRLPISRGAAYDSANNELESICLENTRVDVLQNIHDWVQDPGSPTLFWLEGMAGTGKSTISRTVAHSLAKQRIFGGSFFFKKVEAARATPENLFTTLAASLHTQQPAVSKHIEDVIINNPQIYDKPYLQQFNTLLLEPISRARSDLVKMIVMVIDALDECNHEVITNIVTDVLPNASNLRSIRLKIFLTSRPELPIKAGFSALPLGTAYQDLILQNVSDDTIRRDLEIFFQVRVAAIRDRYNAREKRIPSDWPTKAQITKLVNASFPLFISASTICRFMDNRKLGNPERLMKQLLDAKDRGHESSLDQMYSAILYQQFDDNDTPWQREQIVEEFRLIVGSLILLIDPLTIPAFAKLLSSDKVGDDVEEWQQIVVDRLELLHSVLNVPPPAERLSQPVRILHLSFRDFLLDPLYCPTNLFWVPETEMHGTLLGKCFQMTIVAWRDCESYPPGADYRSRAETNYACRYWVDHAKGWSNDETAGSSILAFLEQHFLHWLGILILGGSTGSQPIRMLKELHSSNVTSRNGQLSEFLEHAIEFLSDQQASLKWDFPQVSSTALLFCPATSRVRKIFRPEIPAWIALPPQVDLIWTSCIRSFFTDYDDEVDGLEFSPDSKLLAVYTCTTYSIRILQVNTGDCLHSLQGNVEDINPSDRIRGPVDLRFSPDSKLLYWTWAGHVTLWCVDTGQIIGSFRLNPFIPLGEAAVSSSYPGSSTKEGNSWIRLASIPQERNSVTSLSFSTCLRYLVSASHHGTVLVWNTTDWKLVQQFEVPNKGSCENATFMDEPTRVAVATNMAIFIWDLAAGKLSHTLRFPEQFRCMKYFINVGLIFATGKILQVFELNTNSSKRWPNMDAIYSIESSGPDTMATYSRDIAAIDVWRLDTRHHLKRININFRDPLTPMALSADGRLLAAGVGHRREVARIWEVADDVKQASQFHPVSCLQISPDSRMVASVSHGSYEFTVTFWSTETGKKLNCVKADDVEFTLEVQAYVQFSPDSTLLLMAYMSHIYIWEAKTGARVRTLEAPIGKFKCSAAISYSSDLVATICTKHESSLECFVQIWQVSTGECISTLQESGPSNLFVSFVHGSSSLIIQDATDNLRLWDSVTGEYMSKVQHDKEGKLMMAAYASNSRLLAVAFESSGYNEFRWSVDVKSCDTGIRLTKVYFGEAPSCLRFGDDERRVFTSFSDLSSTIFLRPFTPEISELRVPCGYVTPNLRIQNEPEFGYALVSWKEHNLFQLPSNADSRTILTRGPLITFASTQGHVAIMKVDLLRLNKMHRATSWCQTPSLWCFYT</sequence>
<dbReference type="GO" id="GO:0003824">
    <property type="term" value="F:catalytic activity"/>
    <property type="evidence" value="ECO:0007669"/>
    <property type="project" value="InterPro"/>
</dbReference>
<gene>
    <name evidence="4" type="ORF">FTOL_12282</name>
</gene>
<dbReference type="PANTHER" id="PTHR46082:SF11">
    <property type="entry name" value="AAA+ ATPASE DOMAIN-CONTAINING PROTEIN-RELATED"/>
    <property type="match status" value="1"/>
</dbReference>
<proteinExistence type="predicted"/>
<evidence type="ECO:0000259" key="3">
    <source>
        <dbReference type="Pfam" id="PF24883"/>
    </source>
</evidence>
<reference evidence="4" key="1">
    <citation type="submission" date="2018-03" db="EMBL/GenBank/DDBJ databases">
        <authorList>
            <person name="Guldener U."/>
        </authorList>
    </citation>
    <scope>NUCLEOTIDE SEQUENCE</scope>
</reference>
<evidence type="ECO:0000256" key="1">
    <source>
        <dbReference type="ARBA" id="ARBA00022737"/>
    </source>
</evidence>
<dbReference type="InterPro" id="IPR015943">
    <property type="entry name" value="WD40/YVTN_repeat-like_dom_sf"/>
</dbReference>
<dbReference type="InterPro" id="IPR001680">
    <property type="entry name" value="WD40_rpt"/>
</dbReference>
<keyword evidence="5" id="KW-1185">Reference proteome</keyword>
<dbReference type="InterPro" id="IPR036322">
    <property type="entry name" value="WD40_repeat_dom_sf"/>
</dbReference>
<dbReference type="Pfam" id="PF24883">
    <property type="entry name" value="NPHP3_N"/>
    <property type="match status" value="1"/>
</dbReference>